<proteinExistence type="predicted"/>
<organism evidence="2 3">
    <name type="scientific">Eleginops maclovinus</name>
    <name type="common">Patagonian blennie</name>
    <name type="synonym">Eleginus maclovinus</name>
    <dbReference type="NCBI Taxonomy" id="56733"/>
    <lineage>
        <taxon>Eukaryota</taxon>
        <taxon>Metazoa</taxon>
        <taxon>Chordata</taxon>
        <taxon>Craniata</taxon>
        <taxon>Vertebrata</taxon>
        <taxon>Euteleostomi</taxon>
        <taxon>Actinopterygii</taxon>
        <taxon>Neopterygii</taxon>
        <taxon>Teleostei</taxon>
        <taxon>Neoteleostei</taxon>
        <taxon>Acanthomorphata</taxon>
        <taxon>Eupercaria</taxon>
        <taxon>Perciformes</taxon>
        <taxon>Notothenioidei</taxon>
        <taxon>Eleginopidae</taxon>
        <taxon>Eleginops</taxon>
    </lineage>
</organism>
<gene>
    <name evidence="2" type="ORF">PBY51_011238</name>
</gene>
<comment type="caution">
    <text evidence="2">The sequence shown here is derived from an EMBL/GenBank/DDBJ whole genome shotgun (WGS) entry which is preliminary data.</text>
</comment>
<evidence type="ECO:0000313" key="3">
    <source>
        <dbReference type="Proteomes" id="UP001346869"/>
    </source>
</evidence>
<dbReference type="Proteomes" id="UP001346869">
    <property type="component" value="Unassembled WGS sequence"/>
</dbReference>
<feature type="chain" id="PRO_5042863467" evidence="1">
    <location>
        <begin position="28"/>
        <end position="88"/>
    </location>
</feature>
<keyword evidence="3" id="KW-1185">Reference proteome</keyword>
<reference evidence="2 3" key="1">
    <citation type="journal article" date="2023" name="Genes (Basel)">
        <title>Chromosome-Level Genome Assembly and Circadian Gene Repertoire of the Patagonia Blennie Eleginops maclovinus-The Closest Ancestral Proxy of Antarctic Cryonotothenioids.</title>
        <authorList>
            <person name="Cheng C.C."/>
            <person name="Rivera-Colon A.G."/>
            <person name="Minhas B.F."/>
            <person name="Wilson L."/>
            <person name="Rayamajhi N."/>
            <person name="Vargas-Chacoff L."/>
            <person name="Catchen J.M."/>
        </authorList>
    </citation>
    <scope>NUCLEOTIDE SEQUENCE [LARGE SCALE GENOMIC DNA]</scope>
    <source>
        <strain evidence="2">JMC-PN-2008</strain>
    </source>
</reference>
<dbReference type="AlphaFoldDB" id="A0AAN7XE82"/>
<accession>A0AAN7XE82</accession>
<feature type="signal peptide" evidence="1">
    <location>
        <begin position="1"/>
        <end position="27"/>
    </location>
</feature>
<dbReference type="EMBL" id="JAUZQC010000016">
    <property type="protein sequence ID" value="KAK5858040.1"/>
    <property type="molecule type" value="Genomic_DNA"/>
</dbReference>
<name>A0AAN7XE82_ELEMC</name>
<reference evidence="2 3" key="2">
    <citation type="journal article" date="2023" name="Mol. Biol. Evol.">
        <title>Genomics of Secondarily Temperate Adaptation in the Only Non-Antarctic Icefish.</title>
        <authorList>
            <person name="Rivera-Colon A.G."/>
            <person name="Rayamajhi N."/>
            <person name="Minhas B.F."/>
            <person name="Madrigal G."/>
            <person name="Bilyk K.T."/>
            <person name="Yoon V."/>
            <person name="Hune M."/>
            <person name="Gregory S."/>
            <person name="Cheng C.H.C."/>
            <person name="Catchen J.M."/>
        </authorList>
    </citation>
    <scope>NUCLEOTIDE SEQUENCE [LARGE SCALE GENOMIC DNA]</scope>
    <source>
        <strain evidence="2">JMC-PN-2008</strain>
    </source>
</reference>
<keyword evidence="1" id="KW-0732">Signal</keyword>
<evidence type="ECO:0000256" key="1">
    <source>
        <dbReference type="SAM" id="SignalP"/>
    </source>
</evidence>
<sequence>MHLQDEAQQLVNMQAVLLWFLQQLCSSQTACSAAIFLLMKCTGLQTCSRCSDLDLVNLEQPQSRPVSLPLIISRYNETNVQPGQLGQT</sequence>
<evidence type="ECO:0000313" key="2">
    <source>
        <dbReference type="EMBL" id="KAK5858040.1"/>
    </source>
</evidence>
<protein>
    <submittedName>
        <fullName evidence="2">Uncharacterized protein</fullName>
    </submittedName>
</protein>